<dbReference type="Pfam" id="PF13639">
    <property type="entry name" value="zf-RING_2"/>
    <property type="match status" value="1"/>
</dbReference>
<feature type="compositionally biased region" description="Basic and acidic residues" evidence="2">
    <location>
        <begin position="155"/>
        <end position="180"/>
    </location>
</feature>
<proteinExistence type="predicted"/>
<name>A0AAD6YDE0_9AGAR</name>
<gene>
    <name evidence="4" type="ORF">GGX14DRAFT_647966</name>
</gene>
<organism evidence="4 5">
    <name type="scientific">Mycena pura</name>
    <dbReference type="NCBI Taxonomy" id="153505"/>
    <lineage>
        <taxon>Eukaryota</taxon>
        <taxon>Fungi</taxon>
        <taxon>Dikarya</taxon>
        <taxon>Basidiomycota</taxon>
        <taxon>Agaricomycotina</taxon>
        <taxon>Agaricomycetes</taxon>
        <taxon>Agaricomycetidae</taxon>
        <taxon>Agaricales</taxon>
        <taxon>Marasmiineae</taxon>
        <taxon>Mycenaceae</taxon>
        <taxon>Mycena</taxon>
    </lineage>
</organism>
<comment type="caution">
    <text evidence="4">The sequence shown here is derived from an EMBL/GenBank/DDBJ whole genome shotgun (WGS) entry which is preliminary data.</text>
</comment>
<dbReference type="PROSITE" id="PS50089">
    <property type="entry name" value="ZF_RING_2"/>
    <property type="match status" value="1"/>
</dbReference>
<feature type="domain" description="RING-type" evidence="3">
    <location>
        <begin position="216"/>
        <end position="265"/>
    </location>
</feature>
<evidence type="ECO:0000259" key="3">
    <source>
        <dbReference type="PROSITE" id="PS50089"/>
    </source>
</evidence>
<keyword evidence="1" id="KW-0862">Zinc</keyword>
<protein>
    <recommendedName>
        <fullName evidence="3">RING-type domain-containing protein</fullName>
    </recommendedName>
</protein>
<dbReference type="AlphaFoldDB" id="A0AAD6YDE0"/>
<dbReference type="SUPFAM" id="SSF57850">
    <property type="entry name" value="RING/U-box"/>
    <property type="match status" value="1"/>
</dbReference>
<dbReference type="Gene3D" id="3.30.40.10">
    <property type="entry name" value="Zinc/RING finger domain, C3HC4 (zinc finger)"/>
    <property type="match status" value="1"/>
</dbReference>
<dbReference type="PANTHER" id="PTHR21540">
    <property type="entry name" value="RING FINGER AND SWIM DOMAIN-CONTAINING PROTEIN 2"/>
    <property type="match status" value="1"/>
</dbReference>
<evidence type="ECO:0000256" key="2">
    <source>
        <dbReference type="SAM" id="MobiDB-lite"/>
    </source>
</evidence>
<reference evidence="4" key="1">
    <citation type="submission" date="2023-03" db="EMBL/GenBank/DDBJ databases">
        <title>Massive genome expansion in bonnet fungi (Mycena s.s.) driven by repeated elements and novel gene families across ecological guilds.</title>
        <authorList>
            <consortium name="Lawrence Berkeley National Laboratory"/>
            <person name="Harder C.B."/>
            <person name="Miyauchi S."/>
            <person name="Viragh M."/>
            <person name="Kuo A."/>
            <person name="Thoen E."/>
            <person name="Andreopoulos B."/>
            <person name="Lu D."/>
            <person name="Skrede I."/>
            <person name="Drula E."/>
            <person name="Henrissat B."/>
            <person name="Morin E."/>
            <person name="Kohler A."/>
            <person name="Barry K."/>
            <person name="LaButti K."/>
            <person name="Morin E."/>
            <person name="Salamov A."/>
            <person name="Lipzen A."/>
            <person name="Mereny Z."/>
            <person name="Hegedus B."/>
            <person name="Baldrian P."/>
            <person name="Stursova M."/>
            <person name="Weitz H."/>
            <person name="Taylor A."/>
            <person name="Grigoriev I.V."/>
            <person name="Nagy L.G."/>
            <person name="Martin F."/>
            <person name="Kauserud H."/>
        </authorList>
    </citation>
    <scope>NUCLEOTIDE SEQUENCE</scope>
    <source>
        <strain evidence="4">9144</strain>
    </source>
</reference>
<dbReference type="CDD" id="cd16494">
    <property type="entry name" value="RING-CH-C4HC3_ZSWM2"/>
    <property type="match status" value="1"/>
</dbReference>
<evidence type="ECO:0000256" key="1">
    <source>
        <dbReference type="PROSITE-ProRule" id="PRU00175"/>
    </source>
</evidence>
<accession>A0AAD6YDE0</accession>
<dbReference type="InterPro" id="IPR001841">
    <property type="entry name" value="Znf_RING"/>
</dbReference>
<dbReference type="GO" id="GO:0008270">
    <property type="term" value="F:zinc ion binding"/>
    <property type="evidence" value="ECO:0007669"/>
    <property type="project" value="UniProtKB-KW"/>
</dbReference>
<feature type="compositionally biased region" description="Low complexity" evidence="2">
    <location>
        <begin position="181"/>
        <end position="191"/>
    </location>
</feature>
<evidence type="ECO:0000313" key="5">
    <source>
        <dbReference type="Proteomes" id="UP001219525"/>
    </source>
</evidence>
<dbReference type="EMBL" id="JARJCW010000049">
    <property type="protein sequence ID" value="KAJ7203801.1"/>
    <property type="molecule type" value="Genomic_DNA"/>
</dbReference>
<evidence type="ECO:0000313" key="4">
    <source>
        <dbReference type="EMBL" id="KAJ7203801.1"/>
    </source>
</evidence>
<dbReference type="InterPro" id="IPR039903">
    <property type="entry name" value="Zswim2"/>
</dbReference>
<dbReference type="Proteomes" id="UP001219525">
    <property type="component" value="Unassembled WGS sequence"/>
</dbReference>
<dbReference type="PANTHER" id="PTHR21540:SF0">
    <property type="entry name" value="PHD FAMILY PROTEIN"/>
    <property type="match status" value="1"/>
</dbReference>
<dbReference type="SMART" id="SM00184">
    <property type="entry name" value="RING"/>
    <property type="match status" value="1"/>
</dbReference>
<feature type="region of interest" description="Disordered" evidence="2">
    <location>
        <begin position="155"/>
        <end position="213"/>
    </location>
</feature>
<dbReference type="InterPro" id="IPR013083">
    <property type="entry name" value="Znf_RING/FYVE/PHD"/>
</dbReference>
<sequence length="299" mass="33613">MAYRAQNRPSSTYAPAPRQCYGLTSSGQQCTAPGALRLNSQGFCSAHKAQGMWAHPRVARISAADRRVHAESRLCCGVTLKYALCGNKPGGSFRFCHLHGGQHLNDVGSATGPEPPQTSIIRERVRQFHRIRHESQAREYEERERAEQRRRELARERAEQQRRSELARERAERAEQERLQEQQAQRASQEQGLDAPSTPEAAAGPKRRIPGEEDDCPICYDNMNAATEMLTFCEECGNAVHGECFARWKQTSESARRKITCPYCRAEWPNATAARARASGSGTSAWYNLSPWPARRTTL</sequence>
<keyword evidence="5" id="KW-1185">Reference proteome</keyword>
<keyword evidence="1" id="KW-0479">Metal-binding</keyword>
<dbReference type="GO" id="GO:0061630">
    <property type="term" value="F:ubiquitin protein ligase activity"/>
    <property type="evidence" value="ECO:0007669"/>
    <property type="project" value="InterPro"/>
</dbReference>
<keyword evidence="1" id="KW-0863">Zinc-finger</keyword>